<dbReference type="Pfam" id="PF12848">
    <property type="entry name" value="ABC_tran_Xtn"/>
    <property type="match status" value="1"/>
</dbReference>
<dbReference type="SMART" id="SM00382">
    <property type="entry name" value="AAA"/>
    <property type="match status" value="2"/>
</dbReference>
<feature type="coiled-coil region" evidence="4">
    <location>
        <begin position="102"/>
        <end position="129"/>
    </location>
</feature>
<dbReference type="InterPro" id="IPR027417">
    <property type="entry name" value="P-loop_NTPase"/>
</dbReference>
<dbReference type="Proteomes" id="UP000011083">
    <property type="component" value="Unassembled WGS sequence"/>
</dbReference>
<evidence type="ECO:0000256" key="5">
    <source>
        <dbReference type="SAM" id="MobiDB-lite"/>
    </source>
</evidence>
<gene>
    <name evidence="7" type="ORF">ACA1_071090</name>
</gene>
<dbReference type="GeneID" id="14924468"/>
<protein>
    <submittedName>
        <fullName evidence="7">ABC transporter, putative</fullName>
    </submittedName>
</protein>
<dbReference type="VEuPathDB" id="AmoebaDB:ACA1_071090"/>
<evidence type="ECO:0000256" key="3">
    <source>
        <dbReference type="ARBA" id="ARBA00022840"/>
    </source>
</evidence>
<dbReference type="FunFam" id="3.40.50.300:FF:000011">
    <property type="entry name" value="Putative ABC transporter ATP-binding component"/>
    <property type="match status" value="1"/>
</dbReference>
<keyword evidence="3" id="KW-0067">ATP-binding</keyword>
<evidence type="ECO:0000313" key="7">
    <source>
        <dbReference type="EMBL" id="ELR23488.1"/>
    </source>
</evidence>
<dbReference type="SUPFAM" id="SSF52540">
    <property type="entry name" value="P-loop containing nucleoside triphosphate hydrolases"/>
    <property type="match status" value="2"/>
</dbReference>
<feature type="domain" description="ABC transporter" evidence="6">
    <location>
        <begin position="32"/>
        <end position="274"/>
    </location>
</feature>
<dbReference type="EMBL" id="KB007857">
    <property type="protein sequence ID" value="ELR23488.1"/>
    <property type="molecule type" value="Genomic_DNA"/>
</dbReference>
<dbReference type="InterPro" id="IPR032781">
    <property type="entry name" value="ABC_tran_Xtn"/>
</dbReference>
<dbReference type="AlphaFoldDB" id="L8HFH1"/>
<keyword evidence="1" id="KW-0677">Repeat</keyword>
<feature type="domain" description="ABC transporter" evidence="6">
    <location>
        <begin position="332"/>
        <end position="557"/>
    </location>
</feature>
<reference evidence="7 8" key="1">
    <citation type="journal article" date="2013" name="Genome Biol.">
        <title>Genome of Acanthamoeba castellanii highlights extensive lateral gene transfer and early evolution of tyrosine kinase signaling.</title>
        <authorList>
            <person name="Clarke M."/>
            <person name="Lohan A.J."/>
            <person name="Liu B."/>
            <person name="Lagkouvardos I."/>
            <person name="Roy S."/>
            <person name="Zafar N."/>
            <person name="Bertelli C."/>
            <person name="Schilde C."/>
            <person name="Kianianmomeni A."/>
            <person name="Burglin T.R."/>
            <person name="Frech C."/>
            <person name="Turcotte B."/>
            <person name="Kopec K.O."/>
            <person name="Synnott J.M."/>
            <person name="Choo C."/>
            <person name="Paponov I."/>
            <person name="Finkler A."/>
            <person name="Soon Heng Tan C."/>
            <person name="Hutchins A.P."/>
            <person name="Weinmeier T."/>
            <person name="Rattei T."/>
            <person name="Chu J.S."/>
            <person name="Gimenez G."/>
            <person name="Irimia M."/>
            <person name="Rigden D.J."/>
            <person name="Fitzpatrick D.A."/>
            <person name="Lorenzo-Morales J."/>
            <person name="Bateman A."/>
            <person name="Chiu C.H."/>
            <person name="Tang P."/>
            <person name="Hegemann P."/>
            <person name="Fromm H."/>
            <person name="Raoult D."/>
            <person name="Greub G."/>
            <person name="Miranda-Saavedra D."/>
            <person name="Chen N."/>
            <person name="Nash P."/>
            <person name="Ginger M.L."/>
            <person name="Horn M."/>
            <person name="Schaap P."/>
            <person name="Caler L."/>
            <person name="Loftus B."/>
        </authorList>
    </citation>
    <scope>NUCLEOTIDE SEQUENCE [LARGE SCALE GENOMIC DNA]</scope>
    <source>
        <strain evidence="7 8">Neff</strain>
    </source>
</reference>
<dbReference type="InterPro" id="IPR017871">
    <property type="entry name" value="ABC_transporter-like_CS"/>
</dbReference>
<dbReference type="Pfam" id="PF00005">
    <property type="entry name" value="ABC_tran"/>
    <property type="match status" value="2"/>
</dbReference>
<evidence type="ECO:0000256" key="4">
    <source>
        <dbReference type="SAM" id="Coils"/>
    </source>
</evidence>
<dbReference type="InterPro" id="IPR003439">
    <property type="entry name" value="ABC_transporter-like_ATP-bd"/>
</dbReference>
<organism evidence="7 8">
    <name type="scientific">Acanthamoeba castellanii (strain ATCC 30010 / Neff)</name>
    <dbReference type="NCBI Taxonomy" id="1257118"/>
    <lineage>
        <taxon>Eukaryota</taxon>
        <taxon>Amoebozoa</taxon>
        <taxon>Discosea</taxon>
        <taxon>Longamoebia</taxon>
        <taxon>Centramoebida</taxon>
        <taxon>Acanthamoebidae</taxon>
        <taxon>Acanthamoeba</taxon>
    </lineage>
</organism>
<dbReference type="Gene3D" id="3.40.50.300">
    <property type="entry name" value="P-loop containing nucleotide triphosphate hydrolases"/>
    <property type="match status" value="2"/>
</dbReference>
<dbReference type="OMA" id="QYEGTML"/>
<dbReference type="OrthoDB" id="2110130at2759"/>
<dbReference type="InterPro" id="IPR050611">
    <property type="entry name" value="ABCF"/>
</dbReference>
<accession>L8HFH1</accession>
<evidence type="ECO:0000256" key="2">
    <source>
        <dbReference type="ARBA" id="ARBA00022741"/>
    </source>
</evidence>
<keyword evidence="2" id="KW-0547">Nucleotide-binding</keyword>
<dbReference type="PANTHER" id="PTHR19211:SF15">
    <property type="entry name" value="ATP-BINDING CASSETTE SUB-FAMILY F MEMBER 2"/>
    <property type="match status" value="1"/>
</dbReference>
<dbReference type="GO" id="GO:0016887">
    <property type="term" value="F:ATP hydrolysis activity"/>
    <property type="evidence" value="ECO:0007669"/>
    <property type="project" value="InterPro"/>
</dbReference>
<dbReference type="FunFam" id="3.40.50.300:FF:000104">
    <property type="entry name" value="ATP-binding cassette sub-family F member 3"/>
    <property type="match status" value="1"/>
</dbReference>
<keyword evidence="4" id="KW-0175">Coiled coil</keyword>
<evidence type="ECO:0000313" key="8">
    <source>
        <dbReference type="Proteomes" id="UP000011083"/>
    </source>
</evidence>
<dbReference type="GO" id="GO:0005524">
    <property type="term" value="F:ATP binding"/>
    <property type="evidence" value="ECO:0007669"/>
    <property type="project" value="UniProtKB-KW"/>
</dbReference>
<evidence type="ECO:0000256" key="1">
    <source>
        <dbReference type="ARBA" id="ARBA00022737"/>
    </source>
</evidence>
<dbReference type="InterPro" id="IPR003593">
    <property type="entry name" value="AAA+_ATPase"/>
</dbReference>
<dbReference type="STRING" id="1257118.L8HFH1"/>
<dbReference type="RefSeq" id="XP_004353016.1">
    <property type="nucleotide sequence ID" value="XM_004352964.1"/>
</dbReference>
<dbReference type="PROSITE" id="PS50893">
    <property type="entry name" value="ABC_TRANSPORTER_2"/>
    <property type="match status" value="2"/>
</dbReference>
<keyword evidence="8" id="KW-1185">Reference proteome</keyword>
<dbReference type="PROSITE" id="PS00211">
    <property type="entry name" value="ABC_TRANSPORTER_1"/>
    <property type="match status" value="1"/>
</dbReference>
<evidence type="ECO:0000259" key="6">
    <source>
        <dbReference type="PROSITE" id="PS50893"/>
    </source>
</evidence>
<dbReference type="PANTHER" id="PTHR19211">
    <property type="entry name" value="ATP-BINDING TRANSPORT PROTEIN-RELATED"/>
    <property type="match status" value="1"/>
</dbReference>
<feature type="region of interest" description="Disordered" evidence="5">
    <location>
        <begin position="1"/>
        <end position="30"/>
    </location>
</feature>
<sequence length="561" mass="63378">MPKRGNKGHRKVTKKGDSAPEATVPLTEEEQKELEAAARTATGNELLVDAKLELNMGRRYGLIGLNGTGKSTFLKCLAAREVPIPKHIDILLVDREQRASDMTALECVIEDLEATRERLETEAEELCMSDDGAESDTLTQIYERLEALDLDVATAEASKLLFGLGFTSEMQRKKAREFSGGWRMRIALAKALFVKPTMLLLDEPTNHLDLEACVWLEEYLKTYPTILVLVSHSQDFLNGVCTNIMLLKDQELTYYGGNYDTYVRSRQEKETNQMKKYEWEQAQVAHIKDYIARFGHGSAKLAAQAKSRQKVLDKMQDAGLTERVTTDKVLRLEFTDFVEVSFGYNLPAGAKKGNFLYRRLDFGVDLDSRVALVGPNGAGKSTLLNLMEGSLNPTDGMVKRHLKLRIGKYKQHLMDQLDGNLTPLEYLMKCFPENKEVEKMRAAMGKFGLTGKTQITPMRVLSDGLKSRVVFAWLAWQEPHLLLLDEPTNHLDIETIDSLAEAINNWDGGMVLVSHDFRLIEQVAKEIWICENQTVSPWKGSIRAYKKHLKAKMDEEAARNK</sequence>
<proteinExistence type="predicted"/>
<name>L8HFH1_ACACF</name>
<feature type="compositionally biased region" description="Basic residues" evidence="5">
    <location>
        <begin position="1"/>
        <end position="13"/>
    </location>
</feature>
<dbReference type="KEGG" id="acan:ACA1_071090"/>
<dbReference type="CDD" id="cd03221">
    <property type="entry name" value="ABCF_EF-3"/>
    <property type="match status" value="2"/>
</dbReference>